<dbReference type="GO" id="GO:0006139">
    <property type="term" value="P:nucleobase-containing compound metabolic process"/>
    <property type="evidence" value="ECO:0007669"/>
    <property type="project" value="InterPro"/>
</dbReference>
<feature type="compositionally biased region" description="Basic and acidic residues" evidence="10">
    <location>
        <begin position="11"/>
        <end position="23"/>
    </location>
</feature>
<feature type="region of interest" description="Disordered" evidence="10">
    <location>
        <begin position="107"/>
        <end position="144"/>
    </location>
</feature>
<dbReference type="InterPro" id="IPR051132">
    <property type="entry name" value="3-5_Exonuclease_domain"/>
</dbReference>
<keyword evidence="6" id="KW-0460">Magnesium</keyword>
<dbReference type="Pfam" id="PF20499">
    <property type="entry name" value="DUF6729"/>
    <property type="match status" value="1"/>
</dbReference>
<name>A0AAD7EF79_9AGAR</name>
<comment type="subcellular location">
    <subcellularLocation>
        <location evidence="1">Nucleus</location>
    </subcellularLocation>
</comment>
<evidence type="ECO:0000259" key="11">
    <source>
        <dbReference type="Pfam" id="PF01612"/>
    </source>
</evidence>
<evidence type="ECO:0000259" key="12">
    <source>
        <dbReference type="Pfam" id="PF20499"/>
    </source>
</evidence>
<feature type="region of interest" description="Disordered" evidence="10">
    <location>
        <begin position="848"/>
        <end position="887"/>
    </location>
</feature>
<feature type="compositionally biased region" description="Basic and acidic residues" evidence="10">
    <location>
        <begin position="32"/>
        <end position="41"/>
    </location>
</feature>
<dbReference type="GO" id="GO:0003676">
    <property type="term" value="F:nucleic acid binding"/>
    <property type="evidence" value="ECO:0007669"/>
    <property type="project" value="InterPro"/>
</dbReference>
<keyword evidence="5" id="KW-0269">Exonuclease</keyword>
<dbReference type="PANTHER" id="PTHR13620">
    <property type="entry name" value="3-5 EXONUCLEASE"/>
    <property type="match status" value="1"/>
</dbReference>
<evidence type="ECO:0000256" key="6">
    <source>
        <dbReference type="ARBA" id="ARBA00022842"/>
    </source>
</evidence>
<reference evidence="13" key="1">
    <citation type="submission" date="2023-03" db="EMBL/GenBank/DDBJ databases">
        <title>Massive genome expansion in bonnet fungi (Mycena s.s.) driven by repeated elements and novel gene families across ecological guilds.</title>
        <authorList>
            <consortium name="Lawrence Berkeley National Laboratory"/>
            <person name="Harder C.B."/>
            <person name="Miyauchi S."/>
            <person name="Viragh M."/>
            <person name="Kuo A."/>
            <person name="Thoen E."/>
            <person name="Andreopoulos B."/>
            <person name="Lu D."/>
            <person name="Skrede I."/>
            <person name="Drula E."/>
            <person name="Henrissat B."/>
            <person name="Morin E."/>
            <person name="Kohler A."/>
            <person name="Barry K."/>
            <person name="LaButti K."/>
            <person name="Morin E."/>
            <person name="Salamov A."/>
            <person name="Lipzen A."/>
            <person name="Mereny Z."/>
            <person name="Hegedus B."/>
            <person name="Baldrian P."/>
            <person name="Stursova M."/>
            <person name="Weitz H."/>
            <person name="Taylor A."/>
            <person name="Grigoriev I.V."/>
            <person name="Nagy L.G."/>
            <person name="Martin F."/>
            <person name="Kauserud H."/>
        </authorList>
    </citation>
    <scope>NUCLEOTIDE SEQUENCE</scope>
    <source>
        <strain evidence="13">CBHHK002</strain>
    </source>
</reference>
<keyword evidence="7" id="KW-0539">Nucleus</keyword>
<evidence type="ECO:0000313" key="14">
    <source>
        <dbReference type="Proteomes" id="UP001218218"/>
    </source>
</evidence>
<comment type="caution">
    <text evidence="13">The sequence shown here is derived from an EMBL/GenBank/DDBJ whole genome shotgun (WGS) entry which is preliminary data.</text>
</comment>
<feature type="compositionally biased region" description="Acidic residues" evidence="10">
    <location>
        <begin position="52"/>
        <end position="63"/>
    </location>
</feature>
<dbReference type="EMBL" id="JARIHO010000060">
    <property type="protein sequence ID" value="KAJ7315699.1"/>
    <property type="molecule type" value="Genomic_DNA"/>
</dbReference>
<accession>A0AAD7EF79</accession>
<dbReference type="GO" id="GO:0046872">
    <property type="term" value="F:metal ion binding"/>
    <property type="evidence" value="ECO:0007669"/>
    <property type="project" value="UniProtKB-KW"/>
</dbReference>
<keyword evidence="2" id="KW-0540">Nuclease</keyword>
<dbReference type="GO" id="GO:0008408">
    <property type="term" value="F:3'-5' exonuclease activity"/>
    <property type="evidence" value="ECO:0007669"/>
    <property type="project" value="InterPro"/>
</dbReference>
<dbReference type="SUPFAM" id="SSF53098">
    <property type="entry name" value="Ribonuclease H-like"/>
    <property type="match status" value="1"/>
</dbReference>
<dbReference type="InterPro" id="IPR046616">
    <property type="entry name" value="DUF6729"/>
</dbReference>
<feature type="domain" description="DUF6729" evidence="12">
    <location>
        <begin position="198"/>
        <end position="362"/>
    </location>
</feature>
<evidence type="ECO:0000256" key="9">
    <source>
        <dbReference type="ARBA" id="ARBA00042761"/>
    </source>
</evidence>
<evidence type="ECO:0000256" key="10">
    <source>
        <dbReference type="SAM" id="MobiDB-lite"/>
    </source>
</evidence>
<protein>
    <recommendedName>
        <fullName evidence="8">3'-5' exonuclease</fullName>
    </recommendedName>
    <alternativeName>
        <fullName evidence="9">Werner Syndrome-like exonuclease</fullName>
    </alternativeName>
</protein>
<dbReference type="InterPro" id="IPR036397">
    <property type="entry name" value="RNaseH_sf"/>
</dbReference>
<feature type="compositionally biased region" description="Low complexity" evidence="10">
    <location>
        <begin position="856"/>
        <end position="874"/>
    </location>
</feature>
<organism evidence="13 14">
    <name type="scientific">Mycena albidolilacea</name>
    <dbReference type="NCBI Taxonomy" id="1033008"/>
    <lineage>
        <taxon>Eukaryota</taxon>
        <taxon>Fungi</taxon>
        <taxon>Dikarya</taxon>
        <taxon>Basidiomycota</taxon>
        <taxon>Agaricomycotina</taxon>
        <taxon>Agaricomycetes</taxon>
        <taxon>Agaricomycetidae</taxon>
        <taxon>Agaricales</taxon>
        <taxon>Marasmiineae</taxon>
        <taxon>Mycenaceae</taxon>
        <taxon>Mycena</taxon>
    </lineage>
</organism>
<evidence type="ECO:0000313" key="13">
    <source>
        <dbReference type="EMBL" id="KAJ7315699.1"/>
    </source>
</evidence>
<dbReference type="PANTHER" id="PTHR13620:SF109">
    <property type="entry name" value="3'-5' EXONUCLEASE"/>
    <property type="match status" value="1"/>
</dbReference>
<dbReference type="InterPro" id="IPR012337">
    <property type="entry name" value="RNaseH-like_sf"/>
</dbReference>
<evidence type="ECO:0000256" key="2">
    <source>
        <dbReference type="ARBA" id="ARBA00022722"/>
    </source>
</evidence>
<gene>
    <name evidence="13" type="ORF">DFH08DRAFT_971728</name>
</gene>
<evidence type="ECO:0000256" key="5">
    <source>
        <dbReference type="ARBA" id="ARBA00022839"/>
    </source>
</evidence>
<evidence type="ECO:0000256" key="4">
    <source>
        <dbReference type="ARBA" id="ARBA00022801"/>
    </source>
</evidence>
<dbReference type="Gene3D" id="3.30.420.10">
    <property type="entry name" value="Ribonuclease H-like superfamily/Ribonuclease H"/>
    <property type="match status" value="1"/>
</dbReference>
<feature type="compositionally biased region" description="Basic residues" evidence="10">
    <location>
        <begin position="1"/>
        <end position="10"/>
    </location>
</feature>
<sequence length="1454" mass="163180">MSGRRPGRPKGSKDGPRPPDAPKRGRPSTKPVPHDHEKADIASRPSVACQESDADDEYDFDDIGDIDADHWKELDQSILNSFGSVRVPTPEPPPNSPSFQQLRAAAQRSQKRPFFTQSENFSVRDDGDSDTDLESQDEGDEALDGEKTDLGKVWFTQPKYMPDWLYRHFHKVIRPMITQKEKGSLVKPAVFTNTPPSFWINPPEPIFALSEYKFDPFLMYCPRIFLWLPHFFVDDLRCPNCGEKLEKNGVLAPRRIVDIEDTFYIVSWAYYCRKSCRAHFHGWSKKLLDSLPPYLRLAFPAILSRKSGLSRNVLNQLRVGNQHKMGPSGVRSLLLESHTLRFSILQAQYLEAVFEMVRGRQLSQASEVQTNLDSFLAERVRDFGDFGDSNGYSGFVPSERYLAGMLNKAIELDEPDANQHTACQRPDMLSIDDSHKINKHMASVDGQPIFGALWTCMDSRGIRAQALTLTKSHEERIGPLQGIAKSIELYGFDDPLVVFTDDPIKACDKRLIYEAFPSLAKNLAPPAPVRGLESIDIPSHFQIQVLSDSELTDKILSTFVAGLDADKNAHLCMSLDAEWNTSRTVGVSILQLAPHFEDTIFIIPVHCFKTLPISLLRILISDRVFKIGSHIKADFTRLQKQFSQLKDQPSFNVIDLKEYSIQRGVLGRKDAGGLDVLAEKVLGKYLPKDPTIRQCEEWEAKILHPDLRHYAALDVFASRMIFEQVTKLAPLDRIRHDTLPGTRIALLVQEGGEVAAYGRISAIQTTSFQGVRVAVPSQSRVLIEVDDLLLPSVAAVLHLLPKASQSTSKRTKAGAYTLGQLKDASTDTVFSVVSPIELLAFDRRTPLERQSKHADSPSNSSNPPVSTSTLGLSGEHLDESESDLDREDLSQITDHLADSETAQIEMLQAHASVVHGKRKEGDTTNDLLTLGYSKSDADIVETLTKIVNSPVSPEPELTRLKKDIFHVFHMLPLNVHPLRASFCQALRDHLMRWDPVAKTAVDKVCRKSFGISFEVMLSRHPDYIKRRTPRYVPPPQIIVPAIEHIFNSYGHAVDAESGTPLFTDKTWQKANAVVDLARQGYLSDIQGVPMYEQAGVDNHGLPKFTCLRGTGKLEGGPHGDVYRKFGAFNAGPRLTVNCLTDHRTWFNLQALAKHIFNVDWDYHHSLSLINRISFLLNYLSGIVNGAASYSEWLNADLYEATTEKFGICPVPESLRLRLEMEPYNDQTAAHFKLKGTNDWLRRRQGLALPILPPSTTEARQYFFQKIRVFATAANQDGKHSVDYIGFAKEWNKTADGKTRFYITTEVLVAYAKSWKRNSNSRASQELISDQLKVVDQTREIFSAPHLPFPSFLTSTAEAIQPPHGLLELSDNDAIPPSITTDLAVSRPSDMFEPVPPEAGFAQPSSSRVPAYRHPDYIPSQFLRREVAADFQNRLIHQSWARYAIQCNVANTPNG</sequence>
<dbReference type="Proteomes" id="UP001218218">
    <property type="component" value="Unassembled WGS sequence"/>
</dbReference>
<feature type="region of interest" description="Disordered" evidence="10">
    <location>
        <begin position="1"/>
        <end position="63"/>
    </location>
</feature>
<dbReference type="InterPro" id="IPR002562">
    <property type="entry name" value="3'-5'_exonuclease_dom"/>
</dbReference>
<evidence type="ECO:0000256" key="1">
    <source>
        <dbReference type="ARBA" id="ARBA00004123"/>
    </source>
</evidence>
<keyword evidence="3" id="KW-0479">Metal-binding</keyword>
<feature type="compositionally biased region" description="Acidic residues" evidence="10">
    <location>
        <begin position="127"/>
        <end position="143"/>
    </location>
</feature>
<evidence type="ECO:0000256" key="8">
    <source>
        <dbReference type="ARBA" id="ARBA00040531"/>
    </source>
</evidence>
<proteinExistence type="predicted"/>
<evidence type="ECO:0000256" key="3">
    <source>
        <dbReference type="ARBA" id="ARBA00022723"/>
    </source>
</evidence>
<dbReference type="Pfam" id="PF01612">
    <property type="entry name" value="DNA_pol_A_exo1"/>
    <property type="match status" value="1"/>
</dbReference>
<feature type="domain" description="3'-5' exonuclease" evidence="11">
    <location>
        <begin position="568"/>
        <end position="727"/>
    </location>
</feature>
<dbReference type="GO" id="GO:0005634">
    <property type="term" value="C:nucleus"/>
    <property type="evidence" value="ECO:0007669"/>
    <property type="project" value="UniProtKB-SubCell"/>
</dbReference>
<keyword evidence="4" id="KW-0378">Hydrolase</keyword>
<keyword evidence="14" id="KW-1185">Reference proteome</keyword>
<evidence type="ECO:0000256" key="7">
    <source>
        <dbReference type="ARBA" id="ARBA00023242"/>
    </source>
</evidence>